<accession>A0A9W9ZAH0</accession>
<feature type="domain" description="Carboxypeptidase activation peptide" evidence="12">
    <location>
        <begin position="31"/>
        <end position="101"/>
    </location>
</feature>
<dbReference type="Gene3D" id="3.30.70.340">
    <property type="entry name" value="Metallocarboxypeptidase-like"/>
    <property type="match status" value="1"/>
</dbReference>
<dbReference type="OrthoDB" id="3626597at2759"/>
<dbReference type="GO" id="GO:0008237">
    <property type="term" value="F:metallopeptidase activity"/>
    <property type="evidence" value="ECO:0007669"/>
    <property type="project" value="UniProtKB-KW"/>
</dbReference>
<dbReference type="GO" id="GO:0046872">
    <property type="term" value="F:metal ion binding"/>
    <property type="evidence" value="ECO:0007669"/>
    <property type="project" value="UniProtKB-KW"/>
</dbReference>
<dbReference type="GO" id="GO:0004180">
    <property type="term" value="F:carboxypeptidase activity"/>
    <property type="evidence" value="ECO:0007669"/>
    <property type="project" value="UniProtKB-KW"/>
</dbReference>
<sequence>MLRVLVFAFLFCVLEKCLSEQPASLKGSRVIRATPAKEAQLNFLRSLAENDALDLDFWTHPSHVGGNVDIRVTAPQFPLLAKLLEANKITFTVLITDVQSL</sequence>
<dbReference type="InterPro" id="IPR003146">
    <property type="entry name" value="M14A_act_pep"/>
</dbReference>
<keyword evidence="10" id="KW-1015">Disulfide bond</keyword>
<dbReference type="Pfam" id="PF02244">
    <property type="entry name" value="Propep_M14"/>
    <property type="match status" value="1"/>
</dbReference>
<dbReference type="SUPFAM" id="SSF54897">
    <property type="entry name" value="Protease propeptides/inhibitors"/>
    <property type="match status" value="1"/>
</dbReference>
<dbReference type="FunFam" id="3.30.70.340:FF:000002">
    <property type="entry name" value="Carboxypeptidase A"/>
    <property type="match status" value="1"/>
</dbReference>
<evidence type="ECO:0000259" key="12">
    <source>
        <dbReference type="Pfam" id="PF02244"/>
    </source>
</evidence>
<evidence type="ECO:0000256" key="8">
    <source>
        <dbReference type="ARBA" id="ARBA00022833"/>
    </source>
</evidence>
<keyword evidence="3" id="KW-0121">Carboxypeptidase</keyword>
<evidence type="ECO:0000256" key="2">
    <source>
        <dbReference type="ARBA" id="ARBA00005988"/>
    </source>
</evidence>
<keyword evidence="7" id="KW-0378">Hydrolase</keyword>
<evidence type="ECO:0000256" key="9">
    <source>
        <dbReference type="ARBA" id="ARBA00023049"/>
    </source>
</evidence>
<keyword evidence="6 11" id="KW-0732">Signal</keyword>
<dbReference type="Proteomes" id="UP001163046">
    <property type="component" value="Unassembled WGS sequence"/>
</dbReference>
<evidence type="ECO:0000256" key="6">
    <source>
        <dbReference type="ARBA" id="ARBA00022729"/>
    </source>
</evidence>
<evidence type="ECO:0000256" key="4">
    <source>
        <dbReference type="ARBA" id="ARBA00022670"/>
    </source>
</evidence>
<evidence type="ECO:0000313" key="14">
    <source>
        <dbReference type="Proteomes" id="UP001163046"/>
    </source>
</evidence>
<comment type="similarity">
    <text evidence="2">Belongs to the peptidase M14 family.</text>
</comment>
<comment type="caution">
    <text evidence="13">The sequence shown here is derived from an EMBL/GenBank/DDBJ whole genome shotgun (WGS) entry which is preliminary data.</text>
</comment>
<evidence type="ECO:0000256" key="5">
    <source>
        <dbReference type="ARBA" id="ARBA00022723"/>
    </source>
</evidence>
<evidence type="ECO:0000256" key="10">
    <source>
        <dbReference type="ARBA" id="ARBA00023157"/>
    </source>
</evidence>
<evidence type="ECO:0000313" key="13">
    <source>
        <dbReference type="EMBL" id="KAJ7377901.1"/>
    </source>
</evidence>
<evidence type="ECO:0000256" key="3">
    <source>
        <dbReference type="ARBA" id="ARBA00022645"/>
    </source>
</evidence>
<dbReference type="EMBL" id="MU826371">
    <property type="protein sequence ID" value="KAJ7377901.1"/>
    <property type="molecule type" value="Genomic_DNA"/>
</dbReference>
<feature type="signal peptide" evidence="11">
    <location>
        <begin position="1"/>
        <end position="19"/>
    </location>
</feature>
<keyword evidence="8" id="KW-0862">Zinc</keyword>
<comment type="cofactor">
    <cofactor evidence="1">
        <name>Zn(2+)</name>
        <dbReference type="ChEBI" id="CHEBI:29105"/>
    </cofactor>
</comment>
<keyword evidence="9" id="KW-0482">Metalloprotease</keyword>
<name>A0A9W9ZAH0_9CNID</name>
<dbReference type="GO" id="GO:0006508">
    <property type="term" value="P:proteolysis"/>
    <property type="evidence" value="ECO:0007669"/>
    <property type="project" value="UniProtKB-KW"/>
</dbReference>
<dbReference type="AlphaFoldDB" id="A0A9W9ZAH0"/>
<reference evidence="13" key="1">
    <citation type="submission" date="2023-01" db="EMBL/GenBank/DDBJ databases">
        <title>Genome assembly of the deep-sea coral Lophelia pertusa.</title>
        <authorList>
            <person name="Herrera S."/>
            <person name="Cordes E."/>
        </authorList>
    </citation>
    <scope>NUCLEOTIDE SEQUENCE</scope>
    <source>
        <strain evidence="13">USNM1676648</strain>
        <tissue evidence="13">Polyp</tissue>
    </source>
</reference>
<keyword evidence="14" id="KW-1185">Reference proteome</keyword>
<protein>
    <submittedName>
        <fullName evidence="13">Multifunctional pyrimidine synthesis protein CAD</fullName>
    </submittedName>
</protein>
<keyword evidence="4" id="KW-0645">Protease</keyword>
<evidence type="ECO:0000256" key="1">
    <source>
        <dbReference type="ARBA" id="ARBA00001947"/>
    </source>
</evidence>
<gene>
    <name evidence="13" type="primary">CPA1</name>
    <name evidence="13" type="ORF">OS493_025795</name>
</gene>
<evidence type="ECO:0000256" key="11">
    <source>
        <dbReference type="SAM" id="SignalP"/>
    </source>
</evidence>
<dbReference type="InterPro" id="IPR036990">
    <property type="entry name" value="M14A-like_propep"/>
</dbReference>
<feature type="chain" id="PRO_5040746518" evidence="11">
    <location>
        <begin position="20"/>
        <end position="101"/>
    </location>
</feature>
<evidence type="ECO:0000256" key="7">
    <source>
        <dbReference type="ARBA" id="ARBA00022801"/>
    </source>
</evidence>
<organism evidence="13 14">
    <name type="scientific">Desmophyllum pertusum</name>
    <dbReference type="NCBI Taxonomy" id="174260"/>
    <lineage>
        <taxon>Eukaryota</taxon>
        <taxon>Metazoa</taxon>
        <taxon>Cnidaria</taxon>
        <taxon>Anthozoa</taxon>
        <taxon>Hexacorallia</taxon>
        <taxon>Scleractinia</taxon>
        <taxon>Caryophylliina</taxon>
        <taxon>Caryophylliidae</taxon>
        <taxon>Desmophyllum</taxon>
    </lineage>
</organism>
<keyword evidence="5" id="KW-0479">Metal-binding</keyword>
<proteinExistence type="inferred from homology"/>